<evidence type="ECO:0000313" key="3">
    <source>
        <dbReference type="Proteomes" id="UP000297245"/>
    </source>
</evidence>
<evidence type="ECO:0000313" key="2">
    <source>
        <dbReference type="EMBL" id="THV01935.1"/>
    </source>
</evidence>
<feature type="compositionally biased region" description="Low complexity" evidence="1">
    <location>
        <begin position="481"/>
        <end position="494"/>
    </location>
</feature>
<feature type="region of interest" description="Disordered" evidence="1">
    <location>
        <begin position="449"/>
        <end position="557"/>
    </location>
</feature>
<proteinExistence type="predicted"/>
<sequence>MGGGESDVLQMMVRERRRFQVLHDVPGGLKMIAFTFWSGTIDEQSMELKPKGLHGKIVVRLVIAAKPGCASWVITVFVDGVDDGAANAVDLRRSLVRHWHYVIFSYTTTTIRGALSISSTLFAVTLVVISQNDTANTFYNDFVAAIQLYRDNRDWVFASNGFQSRSTFGHIKAFYGDETVWADGVDIGEIATFIMEGITIQEEQRPLRRRVAGATSHSGYDDREIRDGELEKERKKLTDRTTTLLKAQATFMPDCWEHVAKSKASNPENKKLILPSDLGAGNRMRLGLEFLAEGEARLHQAHGIVFIARLQYSWTINALNDRKIRALQRTHNNVNAATELLLAQPFSLSADLDPEPATSTFSTLEGASSAEANVTSFEEASTSATAFPQIEESQLPGKTTDQWRQELEEARVGRGKSWKRQELEEARVGRGKSWKRQELEEARELLKARHQSDSPFAGRRAPITPLSFTPPLRTNRKQFKTSLTTSSPSHLLPTMCKNNSFPDGEMEEFNAEDEEVDEEEEMDDEEEMDEKDEETDFGQENEEEDDATDDQADEEVDGAEGEIMWEACHSSSTGFFVNRRHRSADYRSPVLWKIQEWAGTSFGGHHAPLIVAAHLGTSDPLGASRQPTYCRSRYH</sequence>
<keyword evidence="3" id="KW-1185">Reference proteome</keyword>
<dbReference type="Proteomes" id="UP000297245">
    <property type="component" value="Unassembled WGS sequence"/>
</dbReference>
<accession>A0A4S8MGY9</accession>
<name>A0A4S8MGY9_DENBC</name>
<reference evidence="2 3" key="1">
    <citation type="journal article" date="2019" name="Nat. Ecol. Evol.">
        <title>Megaphylogeny resolves global patterns of mushroom evolution.</title>
        <authorList>
            <person name="Varga T."/>
            <person name="Krizsan K."/>
            <person name="Foldi C."/>
            <person name="Dima B."/>
            <person name="Sanchez-Garcia M."/>
            <person name="Sanchez-Ramirez S."/>
            <person name="Szollosi G.J."/>
            <person name="Szarkandi J.G."/>
            <person name="Papp V."/>
            <person name="Albert L."/>
            <person name="Andreopoulos W."/>
            <person name="Angelini C."/>
            <person name="Antonin V."/>
            <person name="Barry K.W."/>
            <person name="Bougher N.L."/>
            <person name="Buchanan P."/>
            <person name="Buyck B."/>
            <person name="Bense V."/>
            <person name="Catcheside P."/>
            <person name="Chovatia M."/>
            <person name="Cooper J."/>
            <person name="Damon W."/>
            <person name="Desjardin D."/>
            <person name="Finy P."/>
            <person name="Geml J."/>
            <person name="Haridas S."/>
            <person name="Hughes K."/>
            <person name="Justo A."/>
            <person name="Karasinski D."/>
            <person name="Kautmanova I."/>
            <person name="Kiss B."/>
            <person name="Kocsube S."/>
            <person name="Kotiranta H."/>
            <person name="LaButti K.M."/>
            <person name="Lechner B.E."/>
            <person name="Liimatainen K."/>
            <person name="Lipzen A."/>
            <person name="Lukacs Z."/>
            <person name="Mihaltcheva S."/>
            <person name="Morgado L.N."/>
            <person name="Niskanen T."/>
            <person name="Noordeloos M.E."/>
            <person name="Ohm R.A."/>
            <person name="Ortiz-Santana B."/>
            <person name="Ovrebo C."/>
            <person name="Racz N."/>
            <person name="Riley R."/>
            <person name="Savchenko A."/>
            <person name="Shiryaev A."/>
            <person name="Soop K."/>
            <person name="Spirin V."/>
            <person name="Szebenyi C."/>
            <person name="Tomsovsky M."/>
            <person name="Tulloss R.E."/>
            <person name="Uehling J."/>
            <person name="Grigoriev I.V."/>
            <person name="Vagvolgyi C."/>
            <person name="Papp T."/>
            <person name="Martin F.M."/>
            <person name="Miettinen O."/>
            <person name="Hibbett D.S."/>
            <person name="Nagy L.G."/>
        </authorList>
    </citation>
    <scope>NUCLEOTIDE SEQUENCE [LARGE SCALE GENOMIC DNA]</scope>
    <source>
        <strain evidence="2 3">CBS 962.96</strain>
    </source>
</reference>
<dbReference type="EMBL" id="ML179083">
    <property type="protein sequence ID" value="THV01935.1"/>
    <property type="molecule type" value="Genomic_DNA"/>
</dbReference>
<feature type="compositionally biased region" description="Basic and acidic residues" evidence="1">
    <location>
        <begin position="219"/>
        <end position="233"/>
    </location>
</feature>
<protein>
    <submittedName>
        <fullName evidence="2">Uncharacterized protein</fullName>
    </submittedName>
</protein>
<dbReference type="AlphaFoldDB" id="A0A4S8MGY9"/>
<gene>
    <name evidence="2" type="ORF">K435DRAFT_853352</name>
</gene>
<feature type="compositionally biased region" description="Acidic residues" evidence="1">
    <location>
        <begin position="504"/>
        <end position="557"/>
    </location>
</feature>
<organism evidence="2 3">
    <name type="scientific">Dendrothele bispora (strain CBS 962.96)</name>
    <dbReference type="NCBI Taxonomy" id="1314807"/>
    <lineage>
        <taxon>Eukaryota</taxon>
        <taxon>Fungi</taxon>
        <taxon>Dikarya</taxon>
        <taxon>Basidiomycota</taxon>
        <taxon>Agaricomycotina</taxon>
        <taxon>Agaricomycetes</taxon>
        <taxon>Agaricomycetidae</taxon>
        <taxon>Agaricales</taxon>
        <taxon>Agaricales incertae sedis</taxon>
        <taxon>Dendrothele</taxon>
    </lineage>
</organism>
<feature type="region of interest" description="Disordered" evidence="1">
    <location>
        <begin position="210"/>
        <end position="233"/>
    </location>
</feature>
<evidence type="ECO:0000256" key="1">
    <source>
        <dbReference type="SAM" id="MobiDB-lite"/>
    </source>
</evidence>